<gene>
    <name evidence="1" type="ORF">HGP31_23155</name>
</gene>
<dbReference type="EMBL" id="CP051487">
    <property type="protein sequence ID" value="QJC81069.1"/>
    <property type="molecule type" value="Genomic_DNA"/>
</dbReference>
<accession>A0AAE6ZZU7</accession>
<evidence type="ECO:0000313" key="2">
    <source>
        <dbReference type="Proteomes" id="UP000501367"/>
    </source>
</evidence>
<proteinExistence type="predicted"/>
<dbReference type="KEGG" id="pum:HGP31_23155"/>
<evidence type="ECO:0000313" key="1">
    <source>
        <dbReference type="EMBL" id="QJC81069.1"/>
    </source>
</evidence>
<dbReference type="GeneID" id="72196519"/>
<name>A0AAE6ZZU7_9PSED</name>
<sequence>MAKEVVKDAAQHVLPVAEHPIPTVEFATANNTLDPIFARRGVIVTIAFASMTSAYQIQLHWDGPEGPGRPSIPVKDGSDDRSIQINVAAEVIGACIGKTVEVWYTATLNGRTEPSIKLELTVETLKPEFLPASTFLDVDTSQGARWLDMRKFEDNARVALERWNFIAEGQRLWILAIGNEHHVGNFRFEWVLENHLVKKWEAQGGFVFLEHLCRDWLAGCEDYSSVTLCAAVTFDGAPGTAPADPTLSWLPANAHELSRNTENLRLGEPDLKLLMPRVLEATECAADECLLNPINATEGATIRVAYNGMRDTDRVCAFFEGAPGAGTPSLACVSGTTNGFVDIPVPASAISANFCGQVRVRYTVQRDRQWPSPVLTLKVLKLTGLSTPEVRQATARMLDLNTFNDDADVMLESWPFIAEGQPTWLWGTGKSEDGTPYSFDVLMGDALPAWEGEIAVRDLLPRHEIEKLADCTWLQLHFAVNFNGLIDHPSAVKFPSLALSLHQQDLHLIAPTVRQAVGELLNPENAKEGLTVRVAYDRISPRHTIQPYWVRPDGYSLPIEAKPGNSIVGYVDFEVPFNEVIACIGKTVTLRYDVTSPCKQATSPDFNLQISVPKHWPIPQVLQATNDILDLRNFDDDGTVLVEPWNPWMVEGQRVWLSCAGTDKDGNCVVLDLMVGELVSEPNLDDGLTRDLPRKWLQSLKDFSTFSLICKVTLDGSESTDKAVVLTPRELTIRFAFDDLTTFDDGNWKDWERGVDMRPQDLILQATGGTGHLVSDSANKPVGVLMTKYFDNLQPHVTYEFSLSVRRRNFLAPVPSLSLRAGSMAVTEHTFFPHMSWKPLSGTFVATQPRMQLWVESHSFSYDGNDFDIDDVRLREL</sequence>
<evidence type="ECO:0008006" key="3">
    <source>
        <dbReference type="Google" id="ProtNLM"/>
    </source>
</evidence>
<organism evidence="1 2">
    <name type="scientific">Pseudomonas umsongensis</name>
    <dbReference type="NCBI Taxonomy" id="198618"/>
    <lineage>
        <taxon>Bacteria</taxon>
        <taxon>Pseudomonadati</taxon>
        <taxon>Pseudomonadota</taxon>
        <taxon>Gammaproteobacteria</taxon>
        <taxon>Pseudomonadales</taxon>
        <taxon>Pseudomonadaceae</taxon>
        <taxon>Pseudomonas</taxon>
    </lineage>
</organism>
<dbReference type="AlphaFoldDB" id="A0AAE6ZZU7"/>
<reference evidence="1 2" key="1">
    <citation type="submission" date="2020-04" db="EMBL/GenBank/DDBJ databases">
        <authorList>
            <person name="Yao Y."/>
            <person name="He Z."/>
        </authorList>
    </citation>
    <scope>NUCLEOTIDE SEQUENCE [LARGE SCALE GENOMIC DNA]</scope>
    <source>
        <strain evidence="1 2">CY-1</strain>
    </source>
</reference>
<dbReference type="Proteomes" id="UP000501367">
    <property type="component" value="Chromosome"/>
</dbReference>
<dbReference type="RefSeq" id="WP_168758747.1">
    <property type="nucleotide sequence ID" value="NZ_CP051487.1"/>
</dbReference>
<protein>
    <recommendedName>
        <fullName evidence="3">Carbohydrate binding domain-containing protein</fullName>
    </recommendedName>
</protein>